<dbReference type="AlphaFoldDB" id="A0A437GU78"/>
<evidence type="ECO:0000256" key="3">
    <source>
        <dbReference type="ARBA" id="ARBA00022679"/>
    </source>
</evidence>
<dbReference type="InterPro" id="IPR029026">
    <property type="entry name" value="tRNA_m1G_MTases_N"/>
</dbReference>
<dbReference type="SUPFAM" id="SSF75217">
    <property type="entry name" value="alpha/beta knot"/>
    <property type="match status" value="1"/>
</dbReference>
<name>A0A437GU78_9SPHN</name>
<keyword evidence="3 6" id="KW-0808">Transferase</keyword>
<comment type="caution">
    <text evidence="6">Lacks conserved residue(s) required for the propagation of feature annotation.</text>
</comment>
<sequence length="150" mass="16358">MRIALFEPEIAGNVGAVLRLGACMGAAVDLIEPMGFAWDDRRVRRAAMDYINHVTVTRHAGFDAFANTIGAQRLVLFTTKSTHSVYEFAFRPDDILLFGKESAGVPQAIADACHARVRLPMRPQVRSMNLATCTALALGEALRQTETLPG</sequence>
<comment type="function">
    <text evidence="6">Methylates the ribose at the nucleotide 34 wobble position in the two leucyl isoacceptors tRNA(Leu)(CmAA) and tRNA(Leu)(cmnm5UmAA). Catalyzes the methyl transfer from S-adenosyl-L-methionine to the 2'-OH of the wobble nucleotide.</text>
</comment>
<dbReference type="InterPro" id="IPR029028">
    <property type="entry name" value="Alpha/beta_knot_MTases"/>
</dbReference>
<dbReference type="CDD" id="cd18094">
    <property type="entry name" value="SpoU-like_TrmL"/>
    <property type="match status" value="1"/>
</dbReference>
<dbReference type="GO" id="GO:0002130">
    <property type="term" value="P:wobble position ribose methylation"/>
    <property type="evidence" value="ECO:0007669"/>
    <property type="project" value="TreeGrafter"/>
</dbReference>
<dbReference type="InterPro" id="IPR016914">
    <property type="entry name" value="TrmL"/>
</dbReference>
<evidence type="ECO:0000256" key="4">
    <source>
        <dbReference type="ARBA" id="ARBA00022691"/>
    </source>
</evidence>
<protein>
    <recommendedName>
        <fullName evidence="6">tRNA (cytidine(34)-2'-O)-methyltransferase</fullName>
        <ecNumber evidence="6">2.1.1.207</ecNumber>
    </recommendedName>
    <alternativeName>
        <fullName evidence="6">tRNA (cytidine/uridine-2'-O-)-methyltransferase TrmL</fullName>
    </alternativeName>
</protein>
<dbReference type="PANTHER" id="PTHR42971">
    <property type="entry name" value="TRNA (CYTIDINE(34)-2'-O)-METHYLTRANSFERASE"/>
    <property type="match status" value="1"/>
</dbReference>
<gene>
    <name evidence="6" type="primary">trmL</name>
    <name evidence="9" type="ORF">EKN06_14670</name>
</gene>
<comment type="catalytic activity">
    <reaction evidence="6">
        <text>cytidine(34) in tRNA + S-adenosyl-L-methionine = 2'-O-methylcytidine(34) in tRNA + S-adenosyl-L-homocysteine + H(+)</text>
        <dbReference type="Rhea" id="RHEA:43084"/>
        <dbReference type="Rhea" id="RHEA-COMP:10331"/>
        <dbReference type="Rhea" id="RHEA-COMP:10332"/>
        <dbReference type="ChEBI" id="CHEBI:15378"/>
        <dbReference type="ChEBI" id="CHEBI:57856"/>
        <dbReference type="ChEBI" id="CHEBI:59789"/>
        <dbReference type="ChEBI" id="CHEBI:74495"/>
        <dbReference type="ChEBI" id="CHEBI:82748"/>
        <dbReference type="EC" id="2.1.1.207"/>
    </reaction>
</comment>
<organism evidence="9 10">
    <name type="scientific">Croceicoccus ponticola</name>
    <dbReference type="NCBI Taxonomy" id="2217664"/>
    <lineage>
        <taxon>Bacteria</taxon>
        <taxon>Pseudomonadati</taxon>
        <taxon>Pseudomonadota</taxon>
        <taxon>Alphaproteobacteria</taxon>
        <taxon>Sphingomonadales</taxon>
        <taxon>Erythrobacteraceae</taxon>
        <taxon>Croceicoccus</taxon>
    </lineage>
</organism>
<feature type="domain" description="tRNA/rRNA methyltransferase SpoU type" evidence="8">
    <location>
        <begin position="2"/>
        <end position="138"/>
    </location>
</feature>
<keyword evidence="5 6" id="KW-0819">tRNA processing</keyword>
<dbReference type="PIRSF" id="PIRSF029256">
    <property type="entry name" value="SpoU_TrmH_prd"/>
    <property type="match status" value="1"/>
</dbReference>
<dbReference type="GO" id="GO:0003723">
    <property type="term" value="F:RNA binding"/>
    <property type="evidence" value="ECO:0007669"/>
    <property type="project" value="InterPro"/>
</dbReference>
<comment type="subunit">
    <text evidence="6">Homodimer.</text>
</comment>
<evidence type="ECO:0000256" key="2">
    <source>
        <dbReference type="ARBA" id="ARBA00022603"/>
    </source>
</evidence>
<dbReference type="HAMAP" id="MF_01885">
    <property type="entry name" value="tRNA_methyltr_TrmL"/>
    <property type="match status" value="1"/>
</dbReference>
<keyword evidence="1 6" id="KW-0963">Cytoplasm</keyword>
<dbReference type="InterPro" id="IPR001537">
    <property type="entry name" value="SpoU_MeTrfase"/>
</dbReference>
<dbReference type="RefSeq" id="WP_127613658.1">
    <property type="nucleotide sequence ID" value="NZ_RXOL01000011.1"/>
</dbReference>
<keyword evidence="4 6" id="KW-0949">S-adenosyl-L-methionine</keyword>
<evidence type="ECO:0000256" key="7">
    <source>
        <dbReference type="PIRSR" id="PIRSR029256-1"/>
    </source>
</evidence>
<evidence type="ECO:0000313" key="9">
    <source>
        <dbReference type="EMBL" id="RVQ64839.1"/>
    </source>
</evidence>
<dbReference type="GO" id="GO:0005737">
    <property type="term" value="C:cytoplasm"/>
    <property type="evidence" value="ECO:0007669"/>
    <property type="project" value="UniProtKB-SubCell"/>
</dbReference>
<dbReference type="EMBL" id="RXOL01000011">
    <property type="protein sequence ID" value="RVQ64839.1"/>
    <property type="molecule type" value="Genomic_DNA"/>
</dbReference>
<dbReference type="Pfam" id="PF00588">
    <property type="entry name" value="SpoU_methylase"/>
    <property type="match status" value="1"/>
</dbReference>
<accession>A0A437GU78</accession>
<evidence type="ECO:0000256" key="5">
    <source>
        <dbReference type="ARBA" id="ARBA00022694"/>
    </source>
</evidence>
<reference evidence="9 10" key="1">
    <citation type="submission" date="2018-12" db="EMBL/GenBank/DDBJ databases">
        <title>Croceicoccus ponticola sp. nov., a lipolytic bacterium isolated from seawater.</title>
        <authorList>
            <person name="Yoon J.-H."/>
        </authorList>
    </citation>
    <scope>NUCLEOTIDE SEQUENCE [LARGE SCALE GENOMIC DNA]</scope>
    <source>
        <strain evidence="9 10">GM-16</strain>
    </source>
</reference>
<evidence type="ECO:0000313" key="10">
    <source>
        <dbReference type="Proteomes" id="UP000283003"/>
    </source>
</evidence>
<dbReference type="OrthoDB" id="9789043at2"/>
<comment type="subcellular location">
    <subcellularLocation>
        <location evidence="6">Cytoplasm</location>
    </subcellularLocation>
</comment>
<evidence type="ECO:0000259" key="8">
    <source>
        <dbReference type="Pfam" id="PF00588"/>
    </source>
</evidence>
<dbReference type="GO" id="GO:0141102">
    <property type="term" value="F:tRNA (5-carboxymethylaminomethyluridine(34)-2'-O)-methyltransferase activity"/>
    <property type="evidence" value="ECO:0007669"/>
    <property type="project" value="RHEA"/>
</dbReference>
<dbReference type="Proteomes" id="UP000283003">
    <property type="component" value="Unassembled WGS sequence"/>
</dbReference>
<feature type="binding site" evidence="6 7">
    <location>
        <position position="127"/>
    </location>
    <ligand>
        <name>S-adenosyl-L-methionine</name>
        <dbReference type="ChEBI" id="CHEBI:59789"/>
    </ligand>
</feature>
<proteinExistence type="inferred from homology"/>
<dbReference type="GO" id="GO:0141098">
    <property type="term" value="F:tRNA (cytidine(34)-2'-O)-methyltransferase activity"/>
    <property type="evidence" value="ECO:0007669"/>
    <property type="project" value="RHEA"/>
</dbReference>
<keyword evidence="10" id="KW-1185">Reference proteome</keyword>
<comment type="catalytic activity">
    <reaction evidence="6">
        <text>5-carboxymethylaminomethyluridine(34) in tRNA(Leu) + S-adenosyl-L-methionine = 5-carboxymethylaminomethyl-2'-O-methyluridine(34) in tRNA(Leu) + S-adenosyl-L-homocysteine + H(+)</text>
        <dbReference type="Rhea" id="RHEA:43088"/>
        <dbReference type="Rhea" id="RHEA-COMP:10333"/>
        <dbReference type="Rhea" id="RHEA-COMP:10334"/>
        <dbReference type="ChEBI" id="CHEBI:15378"/>
        <dbReference type="ChEBI" id="CHEBI:57856"/>
        <dbReference type="ChEBI" id="CHEBI:59789"/>
        <dbReference type="ChEBI" id="CHEBI:74508"/>
        <dbReference type="ChEBI" id="CHEBI:74511"/>
        <dbReference type="EC" id="2.1.1.207"/>
    </reaction>
</comment>
<feature type="binding site" evidence="6 7">
    <location>
        <position position="119"/>
    </location>
    <ligand>
        <name>S-adenosyl-L-methionine</name>
        <dbReference type="ChEBI" id="CHEBI:59789"/>
    </ligand>
</feature>
<evidence type="ECO:0000256" key="6">
    <source>
        <dbReference type="HAMAP-Rule" id="MF_01885"/>
    </source>
</evidence>
<dbReference type="PANTHER" id="PTHR42971:SF1">
    <property type="entry name" value="TRNA (CYTIDINE(34)-2'-O)-METHYLTRANSFERASE"/>
    <property type="match status" value="1"/>
</dbReference>
<dbReference type="Gene3D" id="3.40.1280.10">
    <property type="match status" value="1"/>
</dbReference>
<evidence type="ECO:0000256" key="1">
    <source>
        <dbReference type="ARBA" id="ARBA00022490"/>
    </source>
</evidence>
<comment type="similarity">
    <text evidence="6">Belongs to the class IV-like SAM-binding methyltransferase superfamily. RNA methyltransferase TrmH family. TrmL subfamily.</text>
</comment>
<keyword evidence="2 6" id="KW-0489">Methyltransferase</keyword>
<feature type="binding site" evidence="6 7">
    <location>
        <position position="99"/>
    </location>
    <ligand>
        <name>S-adenosyl-L-methionine</name>
        <dbReference type="ChEBI" id="CHEBI:59789"/>
    </ligand>
</feature>
<dbReference type="EC" id="2.1.1.207" evidence="6"/>
<comment type="caution">
    <text evidence="9">The sequence shown here is derived from an EMBL/GenBank/DDBJ whole genome shotgun (WGS) entry which is preliminary data.</text>
</comment>